<dbReference type="GeneID" id="93210327"/>
<dbReference type="InterPro" id="IPR036882">
    <property type="entry name" value="Alba-like_dom_sf"/>
</dbReference>
<sequence length="94" mass="9633">MEFLKISTKSSPASIAGAIAGMVKDGVPVNLQAVGAGAVNQAIKAVAIARGFLIPVGLDISCSPTFADINIEGHDRTAIKIAVLVHHISQNTTL</sequence>
<dbReference type="OrthoDB" id="9796055at2"/>
<name>F1T513_9ACTN</name>
<dbReference type="Gene3D" id="3.30.110.20">
    <property type="entry name" value="Alba-like domain"/>
    <property type="match status" value="1"/>
</dbReference>
<proteinExistence type="predicted"/>
<evidence type="ECO:0000313" key="2">
    <source>
        <dbReference type="Proteomes" id="UP000005947"/>
    </source>
</evidence>
<dbReference type="eggNOG" id="COG2359">
    <property type="taxonomic scope" value="Bacteria"/>
</dbReference>
<dbReference type="RefSeq" id="WP_006302908.1">
    <property type="nucleotide sequence ID" value="NZ_ACGK02000001.1"/>
</dbReference>
<evidence type="ECO:0000313" key="1">
    <source>
        <dbReference type="EMBL" id="EGF23779.1"/>
    </source>
</evidence>
<protein>
    <submittedName>
        <fullName evidence="1">Stage V sporulation protein S</fullName>
    </submittedName>
</protein>
<keyword evidence="2" id="KW-1185">Reference proteome</keyword>
<gene>
    <name evidence="1" type="primary">spoVS</name>
    <name evidence="1" type="ORF">HMPREF0091_10726</name>
</gene>
<accession>F1T513</accession>
<organism evidence="1 2">
    <name type="scientific">Fannyhessea vaginae DSM 15829</name>
    <dbReference type="NCBI Taxonomy" id="525256"/>
    <lineage>
        <taxon>Bacteria</taxon>
        <taxon>Bacillati</taxon>
        <taxon>Actinomycetota</taxon>
        <taxon>Coriobacteriia</taxon>
        <taxon>Coriobacteriales</taxon>
        <taxon>Atopobiaceae</taxon>
        <taxon>Fannyhessea</taxon>
    </lineage>
</organism>
<dbReference type="EMBL" id="ACGK02000001">
    <property type="protein sequence ID" value="EGF23779.1"/>
    <property type="molecule type" value="Genomic_DNA"/>
</dbReference>
<dbReference type="Proteomes" id="UP000005947">
    <property type="component" value="Unassembled WGS sequence"/>
</dbReference>
<dbReference type="Pfam" id="PF04232">
    <property type="entry name" value="SpoVS"/>
    <property type="match status" value="1"/>
</dbReference>
<dbReference type="PANTHER" id="PTHR35331">
    <property type="entry name" value="STAGE V SPORULATION PROTEIN S"/>
    <property type="match status" value="1"/>
</dbReference>
<dbReference type="PANTHER" id="PTHR35331:SF1">
    <property type="entry name" value="STAGE V SPORULATION PROTEIN S"/>
    <property type="match status" value="1"/>
</dbReference>
<reference evidence="1 2" key="1">
    <citation type="submission" date="2011-02" db="EMBL/GenBank/DDBJ databases">
        <authorList>
            <person name="Muzny D."/>
            <person name="Qin X."/>
            <person name="Buhay C."/>
            <person name="Dugan-Rocha S."/>
            <person name="Ding Y."/>
            <person name="Chen G."/>
            <person name="Hawes A."/>
            <person name="Holder M."/>
            <person name="Jhangiani S."/>
            <person name="Johnson A."/>
            <person name="Khan Z."/>
            <person name="Li Z."/>
            <person name="Liu W."/>
            <person name="Liu X."/>
            <person name="Perez L."/>
            <person name="Shen H."/>
            <person name="Wang Q."/>
            <person name="Watt J."/>
            <person name="Xi L."/>
            <person name="Xin Y."/>
            <person name="Zhou J."/>
            <person name="Deng J."/>
            <person name="Jiang H."/>
            <person name="Liu Y."/>
            <person name="Qu J."/>
            <person name="Song X.-Z."/>
            <person name="Zhang L."/>
            <person name="Villasana D."/>
            <person name="Johnson A."/>
            <person name="Liu J."/>
            <person name="Liyanage D."/>
            <person name="Lorensuhewa L."/>
            <person name="Robinson T."/>
            <person name="Song A."/>
            <person name="Song B.-B."/>
            <person name="Dinh H."/>
            <person name="Thornton R."/>
            <person name="Coyle M."/>
            <person name="Francisco L."/>
            <person name="Jackson L."/>
            <person name="Javaid M."/>
            <person name="Korchina V."/>
            <person name="Kovar C."/>
            <person name="Mata R."/>
            <person name="Mathew T."/>
            <person name="Ngo R."/>
            <person name="Nguyen L."/>
            <person name="Nguyen N."/>
            <person name="Okwuonu G."/>
            <person name="Ongeri F."/>
            <person name="Pham C."/>
            <person name="Simmons D."/>
            <person name="Wilczek-Boney K."/>
            <person name="Hale W."/>
            <person name="Jakkamsetti A."/>
            <person name="Pham P."/>
            <person name="Ruth R."/>
            <person name="San Lucas F."/>
            <person name="Warren J."/>
            <person name="Zhang J."/>
            <person name="Zhao Z."/>
            <person name="Zhou C."/>
            <person name="Zhu D."/>
            <person name="Lee S."/>
            <person name="Bess C."/>
            <person name="Blankenburg K."/>
            <person name="Forbes L."/>
            <person name="Fu Q."/>
            <person name="Gubbala S."/>
            <person name="Hirani K."/>
            <person name="Jayaseelan J.C."/>
            <person name="Lara F."/>
            <person name="Munidasa M."/>
            <person name="Palculict T."/>
            <person name="Patil S."/>
            <person name="Pu L.-L."/>
            <person name="Saada N."/>
            <person name="Tang L."/>
            <person name="Weissenberger G."/>
            <person name="Zhu Y."/>
            <person name="Hemphill L."/>
            <person name="Shang Y."/>
            <person name="Youmans B."/>
            <person name="Ayvaz T."/>
            <person name="Ross M."/>
            <person name="Santibanez J."/>
            <person name="Aqrawi P."/>
            <person name="Gross S."/>
            <person name="Joshi V."/>
            <person name="Fowler G."/>
            <person name="Nazareth L."/>
            <person name="Reid J."/>
            <person name="Worley K."/>
            <person name="Petrosino J."/>
            <person name="Highlander S."/>
            <person name="Gibbs R."/>
        </authorList>
    </citation>
    <scope>NUCLEOTIDE SEQUENCE [LARGE SCALE GENOMIC DNA]</scope>
    <source>
        <strain evidence="1 2">DSM 15829</strain>
    </source>
</reference>
<dbReference type="GO" id="GO:0003676">
    <property type="term" value="F:nucleic acid binding"/>
    <property type="evidence" value="ECO:0007669"/>
    <property type="project" value="InterPro"/>
</dbReference>
<dbReference type="InterPro" id="IPR007347">
    <property type="entry name" value="SpoVS"/>
</dbReference>
<dbReference type="AlphaFoldDB" id="F1T513"/>
<comment type="caution">
    <text evidence="1">The sequence shown here is derived from an EMBL/GenBank/DDBJ whole genome shotgun (WGS) entry which is preliminary data.</text>
</comment>